<sequence>MKTATLLVVAAAAVANAGYTENDGKYACGKPNTNYCLGGDIILRCDEYGHGTTGRCSNNLSGYPPAGAVGSCYEKPGSYGSAACEKNCVVYADTPYTLPAELCQPAYTVTSSYPEGTPSSLDSTPSYPDSTPSSLESITTVYTQPAPETTKSVQYNSTVPGEPGNTGKPTEPDHYTTKCVTFTYPNPTSPGDSVTRTITYTAPVYPSHNSTATYNPHNPPHTTLTTYVPAPSGGSPLPHHNGTCSTCHGGSGDYGAAGNGGQNGGESATRVPVGPASTSTSVPETIPTGAAAANAVSGLLAVAGIAAAFLI</sequence>
<dbReference type="EMBL" id="JAANBB010000526">
    <property type="protein sequence ID" value="KAF7540383.1"/>
    <property type="molecule type" value="Genomic_DNA"/>
</dbReference>
<feature type="region of interest" description="Disordered" evidence="1">
    <location>
        <begin position="255"/>
        <end position="282"/>
    </location>
</feature>
<comment type="caution">
    <text evidence="3">The sequence shown here is derived from an EMBL/GenBank/DDBJ whole genome shotgun (WGS) entry which is preliminary data.</text>
</comment>
<feature type="signal peptide" evidence="2">
    <location>
        <begin position="1"/>
        <end position="17"/>
    </location>
</feature>
<organism evidence="3 4">
    <name type="scientific">Cylindrodendrum hubeiense</name>
    <dbReference type="NCBI Taxonomy" id="595255"/>
    <lineage>
        <taxon>Eukaryota</taxon>
        <taxon>Fungi</taxon>
        <taxon>Dikarya</taxon>
        <taxon>Ascomycota</taxon>
        <taxon>Pezizomycotina</taxon>
        <taxon>Sordariomycetes</taxon>
        <taxon>Hypocreomycetidae</taxon>
        <taxon>Hypocreales</taxon>
        <taxon>Nectriaceae</taxon>
        <taxon>Cylindrodendrum</taxon>
    </lineage>
</organism>
<dbReference type="AlphaFoldDB" id="A0A9P5GVU7"/>
<dbReference type="Proteomes" id="UP000722485">
    <property type="component" value="Unassembled WGS sequence"/>
</dbReference>
<feature type="compositionally biased region" description="Low complexity" evidence="1">
    <location>
        <begin position="117"/>
        <end position="135"/>
    </location>
</feature>
<accession>A0A9P5GVU7</accession>
<feature type="compositionally biased region" description="Gly residues" evidence="1">
    <location>
        <begin position="255"/>
        <end position="264"/>
    </location>
</feature>
<name>A0A9P5GVU7_9HYPO</name>
<protein>
    <submittedName>
        <fullName evidence="3">Uncharacterized protein</fullName>
    </submittedName>
</protein>
<dbReference type="OrthoDB" id="5426294at2759"/>
<reference evidence="3" key="1">
    <citation type="submission" date="2020-03" db="EMBL/GenBank/DDBJ databases">
        <title>Draft Genome Sequence of Cylindrodendrum hubeiense.</title>
        <authorList>
            <person name="Buettner E."/>
            <person name="Kellner H."/>
        </authorList>
    </citation>
    <scope>NUCLEOTIDE SEQUENCE</scope>
    <source>
        <strain evidence="3">IHI 201604</strain>
    </source>
</reference>
<evidence type="ECO:0000313" key="4">
    <source>
        <dbReference type="Proteomes" id="UP000722485"/>
    </source>
</evidence>
<feature type="chain" id="PRO_5040139406" evidence="2">
    <location>
        <begin position="18"/>
        <end position="311"/>
    </location>
</feature>
<keyword evidence="2" id="KW-0732">Signal</keyword>
<gene>
    <name evidence="3" type="ORF">G7Z17_g12208</name>
</gene>
<evidence type="ECO:0000256" key="2">
    <source>
        <dbReference type="SAM" id="SignalP"/>
    </source>
</evidence>
<feature type="region of interest" description="Disordered" evidence="1">
    <location>
        <begin position="113"/>
        <end position="135"/>
    </location>
</feature>
<evidence type="ECO:0000313" key="3">
    <source>
        <dbReference type="EMBL" id="KAF7540383.1"/>
    </source>
</evidence>
<feature type="region of interest" description="Disordered" evidence="1">
    <location>
        <begin position="152"/>
        <end position="172"/>
    </location>
</feature>
<evidence type="ECO:0000256" key="1">
    <source>
        <dbReference type="SAM" id="MobiDB-lite"/>
    </source>
</evidence>
<keyword evidence="4" id="KW-1185">Reference proteome</keyword>
<proteinExistence type="predicted"/>